<protein>
    <submittedName>
        <fullName evidence="6">L-asparaginase</fullName>
    </submittedName>
</protein>
<sequence length="326" mass="33247">MAPRVLLLATNDTLAQTRRGDTPVIATGAELLAGLPAQHLHADMTVEDVLTGPSWDISPTTMLALARRARSAVTDDGFDGVVVAHGADTVEETAFLADLLAGPAAHRGGIVFTSAVRRLDELSADGPRNLACAIAAAADPRLRGAGVVLCANDELHAARWVTMVDATGVAAFSSAPFPPVGRVVGGRVEPWGAAPPRPPAAGGEPEADVALVKTYPGIEGALLHALADAGARGVVLEGTGAANVPVSLFTAIGELTEWGIPVVVASRCRTRDVPLADLRCGVDALAASIGAISARGLPAAKARVALMVALGAGDVAGVRAWFDDRW</sequence>
<accession>A0A1C5A0C2</accession>
<dbReference type="Gene3D" id="3.40.50.40">
    <property type="match status" value="1"/>
</dbReference>
<evidence type="ECO:0000313" key="7">
    <source>
        <dbReference type="Proteomes" id="UP000183585"/>
    </source>
</evidence>
<evidence type="ECO:0000259" key="4">
    <source>
        <dbReference type="Pfam" id="PF00710"/>
    </source>
</evidence>
<dbReference type="SMART" id="SM00870">
    <property type="entry name" value="Asparaginase"/>
    <property type="match status" value="1"/>
</dbReference>
<dbReference type="InterPro" id="IPR036152">
    <property type="entry name" value="Asp/glu_Ase-like_sf"/>
</dbReference>
<feature type="active site" description="O-isoaspartyl threonine intermediate" evidence="3">
    <location>
        <position position="13"/>
    </location>
</feature>
<feature type="domain" description="Asparaginase/glutaminase C-terminal" evidence="5">
    <location>
        <begin position="208"/>
        <end position="322"/>
    </location>
</feature>
<dbReference type="InterPro" id="IPR006034">
    <property type="entry name" value="Asparaginase/glutaminase-like"/>
</dbReference>
<dbReference type="Pfam" id="PF00710">
    <property type="entry name" value="Asparaginase"/>
    <property type="match status" value="1"/>
</dbReference>
<dbReference type="InterPro" id="IPR004550">
    <property type="entry name" value="AsnASE_II"/>
</dbReference>
<proteinExistence type="inferred from homology"/>
<dbReference type="PRINTS" id="PR00139">
    <property type="entry name" value="ASNGLNASE"/>
</dbReference>
<dbReference type="InterPro" id="IPR037152">
    <property type="entry name" value="L-asparaginase_N_sf"/>
</dbReference>
<dbReference type="Pfam" id="PF17763">
    <property type="entry name" value="Asparaginase_C"/>
    <property type="match status" value="1"/>
</dbReference>
<dbReference type="InterPro" id="IPR027473">
    <property type="entry name" value="L-asparaginase_C"/>
</dbReference>
<evidence type="ECO:0000256" key="3">
    <source>
        <dbReference type="PIRSR" id="PIRSR001220-1"/>
    </source>
</evidence>
<dbReference type="PANTHER" id="PTHR11707">
    <property type="entry name" value="L-ASPARAGINASE"/>
    <property type="match status" value="1"/>
</dbReference>
<dbReference type="AlphaFoldDB" id="A0A1C5A0C2"/>
<dbReference type="EMBL" id="FMCT01000010">
    <property type="protein sequence ID" value="SCF38643.1"/>
    <property type="molecule type" value="Genomic_DNA"/>
</dbReference>
<dbReference type="RefSeq" id="WP_074476457.1">
    <property type="nucleotide sequence ID" value="NZ_FMCT01000010.1"/>
</dbReference>
<organism evidence="6 7">
    <name type="scientific">Micromonospora carbonacea</name>
    <dbReference type="NCBI Taxonomy" id="47853"/>
    <lineage>
        <taxon>Bacteria</taxon>
        <taxon>Bacillati</taxon>
        <taxon>Actinomycetota</taxon>
        <taxon>Actinomycetes</taxon>
        <taxon>Micromonosporales</taxon>
        <taxon>Micromonosporaceae</taxon>
        <taxon>Micromonospora</taxon>
    </lineage>
</organism>
<dbReference type="CDD" id="cd08964">
    <property type="entry name" value="L-asparaginase_II"/>
    <property type="match status" value="1"/>
</dbReference>
<evidence type="ECO:0000256" key="1">
    <source>
        <dbReference type="ARBA" id="ARBA00010518"/>
    </source>
</evidence>
<dbReference type="InterPro" id="IPR027474">
    <property type="entry name" value="L-asparaginase_N"/>
</dbReference>
<feature type="domain" description="L-asparaginase N-terminal" evidence="4">
    <location>
        <begin position="4"/>
        <end position="189"/>
    </location>
</feature>
<dbReference type="GO" id="GO:0004067">
    <property type="term" value="F:asparaginase activity"/>
    <property type="evidence" value="ECO:0007669"/>
    <property type="project" value="UniProtKB-UniRule"/>
</dbReference>
<dbReference type="InterPro" id="IPR040919">
    <property type="entry name" value="Asparaginase_C"/>
</dbReference>
<reference evidence="7" key="1">
    <citation type="submission" date="2016-06" db="EMBL/GenBank/DDBJ databases">
        <authorList>
            <person name="Varghese N."/>
            <person name="Submissions Spin"/>
        </authorList>
    </citation>
    <scope>NUCLEOTIDE SEQUENCE [LARGE SCALE GENOMIC DNA]</scope>
    <source>
        <strain evidence="7">DSM 43168</strain>
    </source>
</reference>
<dbReference type="SUPFAM" id="SSF53774">
    <property type="entry name" value="Glutaminase/Asparaginase"/>
    <property type="match status" value="1"/>
</dbReference>
<evidence type="ECO:0000256" key="2">
    <source>
        <dbReference type="ARBA" id="ARBA00022801"/>
    </source>
</evidence>
<gene>
    <name evidence="6" type="ORF">GA0070563_110241</name>
</gene>
<dbReference type="GO" id="GO:0006528">
    <property type="term" value="P:asparagine metabolic process"/>
    <property type="evidence" value="ECO:0007669"/>
    <property type="project" value="InterPro"/>
</dbReference>
<dbReference type="Gene3D" id="3.40.50.1170">
    <property type="entry name" value="L-asparaginase, N-terminal domain"/>
    <property type="match status" value="1"/>
</dbReference>
<keyword evidence="7" id="KW-1185">Reference proteome</keyword>
<dbReference type="PIRSF" id="PIRSF500176">
    <property type="entry name" value="L_ASNase"/>
    <property type="match status" value="1"/>
</dbReference>
<evidence type="ECO:0000259" key="5">
    <source>
        <dbReference type="Pfam" id="PF17763"/>
    </source>
</evidence>
<name>A0A1C5A0C2_9ACTN</name>
<dbReference type="PROSITE" id="PS51732">
    <property type="entry name" value="ASN_GLN_ASE_3"/>
    <property type="match status" value="1"/>
</dbReference>
<keyword evidence="2" id="KW-0378">Hydrolase</keyword>
<evidence type="ECO:0000313" key="6">
    <source>
        <dbReference type="EMBL" id="SCF38643.1"/>
    </source>
</evidence>
<comment type="similarity">
    <text evidence="1">Belongs to the asparaginase 1 family.</text>
</comment>
<dbReference type="PANTHER" id="PTHR11707:SF28">
    <property type="entry name" value="60 KDA LYSOPHOSPHOLIPASE"/>
    <property type="match status" value="1"/>
</dbReference>
<dbReference type="Proteomes" id="UP000183585">
    <property type="component" value="Unassembled WGS sequence"/>
</dbReference>
<dbReference type="PIRSF" id="PIRSF001220">
    <property type="entry name" value="L-ASNase_gatD"/>
    <property type="match status" value="1"/>
</dbReference>